<keyword evidence="1" id="KW-0812">Transmembrane</keyword>
<dbReference type="STRING" id="748727.CLJU_c41820"/>
<feature type="transmembrane region" description="Helical" evidence="1">
    <location>
        <begin position="47"/>
        <end position="68"/>
    </location>
</feature>
<evidence type="ECO:0000256" key="1">
    <source>
        <dbReference type="SAM" id="Phobius"/>
    </source>
</evidence>
<organism evidence="2 3">
    <name type="scientific">Clostridium ljungdahlii (strain ATCC 55383 / DSM 13528 / PETC)</name>
    <dbReference type="NCBI Taxonomy" id="748727"/>
    <lineage>
        <taxon>Bacteria</taxon>
        <taxon>Bacillati</taxon>
        <taxon>Bacillota</taxon>
        <taxon>Clostridia</taxon>
        <taxon>Eubacteriales</taxon>
        <taxon>Clostridiaceae</taxon>
        <taxon>Clostridium</taxon>
    </lineage>
</organism>
<name>D8GJA4_CLOLD</name>
<reference evidence="2 3" key="1">
    <citation type="journal article" date="2010" name="Proc. Natl. Acad. Sci. U.S.A.">
        <title>Clostridium ljungdahlii represents a microbial production platform based on syngas.</title>
        <authorList>
            <person name="Kopke M."/>
            <person name="Held C."/>
            <person name="Hujer S."/>
            <person name="Liesegang H."/>
            <person name="Wiezer A."/>
            <person name="Wollherr A."/>
            <person name="Ehrenreich A."/>
            <person name="Liebl W."/>
            <person name="Gottschalk G."/>
            <person name="Durre P."/>
        </authorList>
    </citation>
    <scope>NUCLEOTIDE SEQUENCE [LARGE SCALE GENOMIC DNA]</scope>
    <source>
        <strain evidence="3">ATCC 55383 / DSM 13528 / PETC</strain>
    </source>
</reference>
<proteinExistence type="predicted"/>
<feature type="transmembrane region" description="Helical" evidence="1">
    <location>
        <begin position="6"/>
        <end position="27"/>
    </location>
</feature>
<accession>D8GJA4</accession>
<protein>
    <submittedName>
        <fullName evidence="2">Putative membrane protein</fullName>
    </submittedName>
</protein>
<dbReference type="Proteomes" id="UP000001656">
    <property type="component" value="Chromosome"/>
</dbReference>
<dbReference type="EMBL" id="CP001666">
    <property type="protein sequence ID" value="ADK17192.1"/>
    <property type="molecule type" value="Genomic_DNA"/>
</dbReference>
<dbReference type="KEGG" id="clj:CLJU_c41820"/>
<gene>
    <name evidence="2" type="ordered locus">CLJU_c41820</name>
</gene>
<keyword evidence="1" id="KW-0472">Membrane</keyword>
<keyword evidence="1" id="KW-1133">Transmembrane helix</keyword>
<feature type="transmembrane region" description="Helical" evidence="1">
    <location>
        <begin position="74"/>
        <end position="94"/>
    </location>
</feature>
<evidence type="ECO:0000313" key="3">
    <source>
        <dbReference type="Proteomes" id="UP000001656"/>
    </source>
</evidence>
<dbReference type="HOGENOM" id="CLU_2205392_0_0_9"/>
<dbReference type="eggNOG" id="ENOG50336PW">
    <property type="taxonomic scope" value="Bacteria"/>
</dbReference>
<dbReference type="AlphaFoldDB" id="D8GJA4"/>
<sequence length="112" mass="12744">MEVFYLKNFLISASVDVILILLSYFLFQKIISGPTRHKLYKKFFSSFAKFVIYIFIISILLTGITALILYRTSYIAYINIISPALVSVLVGFLMSTVPTRGEGDNEDKMKSI</sequence>
<evidence type="ECO:0000313" key="2">
    <source>
        <dbReference type="EMBL" id="ADK17192.1"/>
    </source>
</evidence>